<dbReference type="EMBL" id="QGKY02001925">
    <property type="protein sequence ID" value="KAF2549179.1"/>
    <property type="molecule type" value="Genomic_DNA"/>
</dbReference>
<dbReference type="AlphaFoldDB" id="A0A8S9GUH8"/>
<sequence>MVGSLSLFPSHCKKQKQLKNLLSCREQLVVASRDLVSKDTRRIRLFSSPVAEIFIDRHKSDHMSSENYIRLSTIRTWC</sequence>
<evidence type="ECO:0000313" key="1">
    <source>
        <dbReference type="EMBL" id="KAF2549179.1"/>
    </source>
</evidence>
<accession>A0A8S9GUH8</accession>
<comment type="caution">
    <text evidence="1">The sequence shown here is derived from an EMBL/GenBank/DDBJ whole genome shotgun (WGS) entry which is preliminary data.</text>
</comment>
<gene>
    <name evidence="1" type="ORF">F2Q70_00020295</name>
</gene>
<name>A0A8S9GUH8_BRACR</name>
<organism evidence="1">
    <name type="scientific">Brassica cretica</name>
    <name type="common">Mustard</name>
    <dbReference type="NCBI Taxonomy" id="69181"/>
    <lineage>
        <taxon>Eukaryota</taxon>
        <taxon>Viridiplantae</taxon>
        <taxon>Streptophyta</taxon>
        <taxon>Embryophyta</taxon>
        <taxon>Tracheophyta</taxon>
        <taxon>Spermatophyta</taxon>
        <taxon>Magnoliopsida</taxon>
        <taxon>eudicotyledons</taxon>
        <taxon>Gunneridae</taxon>
        <taxon>Pentapetalae</taxon>
        <taxon>rosids</taxon>
        <taxon>malvids</taxon>
        <taxon>Brassicales</taxon>
        <taxon>Brassicaceae</taxon>
        <taxon>Brassiceae</taxon>
        <taxon>Brassica</taxon>
    </lineage>
</organism>
<reference evidence="1" key="1">
    <citation type="submission" date="2019-12" db="EMBL/GenBank/DDBJ databases">
        <title>Genome sequencing and annotation of Brassica cretica.</title>
        <authorList>
            <person name="Studholme D.J."/>
            <person name="Sarris P.F."/>
        </authorList>
    </citation>
    <scope>NUCLEOTIDE SEQUENCE</scope>
    <source>
        <strain evidence="1">PFS-102/07</strain>
        <tissue evidence="1">Leaf</tissue>
    </source>
</reference>
<protein>
    <submittedName>
        <fullName evidence="1">Uncharacterized protein</fullName>
    </submittedName>
</protein>
<proteinExistence type="predicted"/>